<evidence type="ECO:0000313" key="2">
    <source>
        <dbReference type="EMBL" id="CUX97165.1"/>
    </source>
</evidence>
<dbReference type="Pfam" id="PF01458">
    <property type="entry name" value="SUFBD_core"/>
    <property type="match status" value="1"/>
</dbReference>
<dbReference type="NCBIfam" id="TIGR01981">
    <property type="entry name" value="sufD"/>
    <property type="match status" value="1"/>
</dbReference>
<dbReference type="Proteomes" id="UP000095477">
    <property type="component" value="Chromosome I"/>
</dbReference>
<dbReference type="AlphaFoldDB" id="A0A143WTY4"/>
<dbReference type="GO" id="GO:0016226">
    <property type="term" value="P:iron-sulfur cluster assembly"/>
    <property type="evidence" value="ECO:0007669"/>
    <property type="project" value="InterPro"/>
</dbReference>
<dbReference type="SUPFAM" id="SSF101960">
    <property type="entry name" value="Stabilizer of iron transporter SufD"/>
    <property type="match status" value="1"/>
</dbReference>
<organism evidence="2 3">
    <name type="scientific">Candidatus Hoaglandella endobia</name>
    <dbReference type="NCBI Taxonomy" id="1778263"/>
    <lineage>
        <taxon>Bacteria</taxon>
        <taxon>Pseudomonadati</taxon>
        <taxon>Pseudomonadota</taxon>
        <taxon>Gammaproteobacteria</taxon>
        <taxon>Enterobacterales</taxon>
        <taxon>Enterobacteriaceae</taxon>
        <taxon>Candidatus Hoaglandella</taxon>
    </lineage>
</organism>
<dbReference type="PANTHER" id="PTHR43575:SF1">
    <property type="entry name" value="PROTEIN ABCI7, CHLOROPLASTIC"/>
    <property type="match status" value="1"/>
</dbReference>
<dbReference type="PATRIC" id="fig|1778263.3.peg.232"/>
<protein>
    <submittedName>
        <fullName evidence="2">FeS cluster assembly protein SufD</fullName>
    </submittedName>
</protein>
<dbReference type="KEGG" id="hed:TPER_HE00234"/>
<dbReference type="PANTHER" id="PTHR43575">
    <property type="entry name" value="PROTEIN ABCI7, CHLOROPLASTIC"/>
    <property type="match status" value="1"/>
</dbReference>
<dbReference type="EMBL" id="LN999835">
    <property type="protein sequence ID" value="CUX97165.1"/>
    <property type="molecule type" value="Genomic_DNA"/>
</dbReference>
<keyword evidence="3" id="KW-1185">Reference proteome</keyword>
<dbReference type="RefSeq" id="WP_067567712.1">
    <property type="nucleotide sequence ID" value="NZ_LN999835.1"/>
</dbReference>
<dbReference type="InterPro" id="IPR037284">
    <property type="entry name" value="SUF_FeS_clus_asmbl_SufBD_sf"/>
</dbReference>
<evidence type="ECO:0000259" key="1">
    <source>
        <dbReference type="Pfam" id="PF01458"/>
    </source>
</evidence>
<reference evidence="3" key="1">
    <citation type="submission" date="2016-01" db="EMBL/GenBank/DDBJ databases">
        <authorList>
            <person name="Husnik F."/>
        </authorList>
    </citation>
    <scope>NUCLEOTIDE SEQUENCE [LARGE SCALE GENOMIC DNA]</scope>
</reference>
<proteinExistence type="predicted"/>
<dbReference type="STRING" id="1778263.TPER_HE00234"/>
<dbReference type="NCBIfam" id="NF008194">
    <property type="entry name" value="PRK10948.1"/>
    <property type="match status" value="1"/>
</dbReference>
<dbReference type="OrthoDB" id="9768262at2"/>
<name>A0A143WTY4_9ENTR</name>
<accession>A0A143WTY4</accession>
<feature type="domain" description="SUF system FeS cluster assembly SufBD core" evidence="1">
    <location>
        <begin position="175"/>
        <end position="401"/>
    </location>
</feature>
<sequence length="431" mass="48044">MAGSQNNIINARALKQWHQLFVGKIDVRSVQAYSHWQDVERLGLPNNKNEHWKYTPLEGLLAHCFAPATTRTVTAAERDALSLTLDAYRLVFVDGRFVPALSDSNTGFWQIQVEEGTARQPLPAPIQPEIFLHLTESLSQQTTRIRLPTGKTASRLLYLLHISQGLDKEDKDTLSTLHYRHHIDIDVGATGQVIEHFVSLSAQAHFSGARTSINVGDNAYCHHIKLAVENRASYHFAHNDICVGRNAVVRSSAFILGAVLTRHQTSAQLNGEGSKLSISSLMMPSGQDISDTCSYLEHNKGHCLSRQLHKIIVRDRGKGIFHGLIKVAKYALKTDGKMINNNLLLNKLAEVNTKPQLEIYADDVKCSHGATVGRIDDEQIFYLRSRGINGVDAQRMIIYAFASEVTETIDHDAVRQIVIKCIDPFLQMVVA</sequence>
<evidence type="ECO:0000313" key="3">
    <source>
        <dbReference type="Proteomes" id="UP000095477"/>
    </source>
</evidence>
<dbReference type="InterPro" id="IPR011542">
    <property type="entry name" value="SUF_FeS_clus_asmbl_SufD"/>
</dbReference>
<gene>
    <name evidence="2" type="primary">sufD</name>
    <name evidence="2" type="ORF">TPER_HE00234</name>
</gene>
<dbReference type="InterPro" id="IPR000825">
    <property type="entry name" value="SUF_FeS_clus_asmbl_SufBD_core"/>
</dbReference>
<dbReference type="InterPro" id="IPR055346">
    <property type="entry name" value="Fe-S_cluster_assembly_SufBD"/>
</dbReference>